<evidence type="ECO:0000313" key="2">
    <source>
        <dbReference type="Proteomes" id="UP001165064"/>
    </source>
</evidence>
<organism evidence="1 2">
    <name type="scientific">Ambrosiozyma monospora</name>
    <name type="common">Yeast</name>
    <name type="synonym">Endomycopsis monosporus</name>
    <dbReference type="NCBI Taxonomy" id="43982"/>
    <lineage>
        <taxon>Eukaryota</taxon>
        <taxon>Fungi</taxon>
        <taxon>Dikarya</taxon>
        <taxon>Ascomycota</taxon>
        <taxon>Saccharomycotina</taxon>
        <taxon>Pichiomycetes</taxon>
        <taxon>Pichiales</taxon>
        <taxon>Pichiaceae</taxon>
        <taxon>Ambrosiozyma</taxon>
    </lineage>
</organism>
<gene>
    <name evidence="1" type="ORF">Amon02_000045900</name>
</gene>
<comment type="caution">
    <text evidence="1">The sequence shown here is derived from an EMBL/GenBank/DDBJ whole genome shotgun (WGS) entry which is preliminary data.</text>
</comment>
<protein>
    <submittedName>
        <fullName evidence="1">Unnamed protein product</fullName>
    </submittedName>
</protein>
<sequence>MEDVLFTMMNPNGFKTFQVSIYNAEVPIFRKNWLMFDMLNSKHISGCYDGSLFTINRIQRVDDFKEEMKINNEVKLINKNKNNNDVSVIDGKPRDDRSLSFDTLLQDDKFNKVTRCRIDNLKIEHLNGGMEGPFGWIHRGTVDMIGDIIVPKKNVSFSKDDISINELLKYYKSQHQQEEKEEQKVVIESEDGTLKLAEDNIFIMDFYLRLNNPKASIPLFNSDLSYINNALVRPIVGYINSRKMFIPIRCRVIKDLRDFDGSWTVYDSLLMDDLSLGVYNSFAEYVSDEQSNKERVKKVVFWSLQFMIQFILWSLSTLG</sequence>
<accession>A0ACB5SSB3</accession>
<dbReference type="EMBL" id="BSXS01000151">
    <property type="protein sequence ID" value="GME71113.1"/>
    <property type="molecule type" value="Genomic_DNA"/>
</dbReference>
<reference evidence="1" key="1">
    <citation type="submission" date="2023-04" db="EMBL/GenBank/DDBJ databases">
        <title>Ambrosiozyma monospora NBRC 10751.</title>
        <authorList>
            <person name="Ichikawa N."/>
            <person name="Sato H."/>
            <person name="Tonouchi N."/>
        </authorList>
    </citation>
    <scope>NUCLEOTIDE SEQUENCE</scope>
    <source>
        <strain evidence="1">NBRC 10751</strain>
    </source>
</reference>
<dbReference type="Proteomes" id="UP001165064">
    <property type="component" value="Unassembled WGS sequence"/>
</dbReference>
<name>A0ACB5SSB3_AMBMO</name>
<proteinExistence type="predicted"/>
<evidence type="ECO:0000313" key="1">
    <source>
        <dbReference type="EMBL" id="GME71113.1"/>
    </source>
</evidence>
<keyword evidence="2" id="KW-1185">Reference proteome</keyword>